<dbReference type="InterPro" id="IPR006015">
    <property type="entry name" value="Universal_stress_UspA"/>
</dbReference>
<dbReference type="SUPFAM" id="SSF52402">
    <property type="entry name" value="Adenine nucleotide alpha hydrolases-like"/>
    <property type="match status" value="1"/>
</dbReference>
<sequence>MSSRPVIVGYDGTPASDRALRASAPLLAAHRVLVVVVWAAGAALDLATLPVRGFEPPPTVVDLDQGFKLDQAMYEGAQRTARHGEALARAAGLDAENLVVAIDVTVAGTLIRVAREHDSPAIVVGAHGHHALHELLLGSTSRDLIEKAPCPVVVVGGQKSAENE</sequence>
<dbReference type="Pfam" id="PF00582">
    <property type="entry name" value="Usp"/>
    <property type="match status" value="1"/>
</dbReference>
<dbReference type="RefSeq" id="WP_168075296.1">
    <property type="nucleotide sequence ID" value="NZ_BAAAQJ010000019.1"/>
</dbReference>
<dbReference type="PANTHER" id="PTHR46268">
    <property type="entry name" value="STRESS RESPONSE PROTEIN NHAX"/>
    <property type="match status" value="1"/>
</dbReference>
<proteinExistence type="inferred from homology"/>
<name>A0A8J3LP67_9ACTN</name>
<reference evidence="3" key="1">
    <citation type="submission" date="2021-01" db="EMBL/GenBank/DDBJ databases">
        <title>Whole genome shotgun sequence of Planosporangium flavigriseum NBRC 105377.</title>
        <authorList>
            <person name="Komaki H."/>
            <person name="Tamura T."/>
        </authorList>
    </citation>
    <scope>NUCLEOTIDE SEQUENCE</scope>
    <source>
        <strain evidence="3">NBRC 105377</strain>
    </source>
</reference>
<comment type="caution">
    <text evidence="3">The sequence shown here is derived from an EMBL/GenBank/DDBJ whole genome shotgun (WGS) entry which is preliminary data.</text>
</comment>
<dbReference type="Proteomes" id="UP000653674">
    <property type="component" value="Unassembled WGS sequence"/>
</dbReference>
<evidence type="ECO:0000313" key="4">
    <source>
        <dbReference type="Proteomes" id="UP000653674"/>
    </source>
</evidence>
<evidence type="ECO:0000259" key="2">
    <source>
        <dbReference type="Pfam" id="PF00582"/>
    </source>
</evidence>
<dbReference type="InterPro" id="IPR006016">
    <property type="entry name" value="UspA"/>
</dbReference>
<accession>A0A8J3LP67</accession>
<dbReference type="EMBL" id="BONU01000014">
    <property type="protein sequence ID" value="GIG74083.1"/>
    <property type="molecule type" value="Genomic_DNA"/>
</dbReference>
<dbReference type="Gene3D" id="3.40.50.620">
    <property type="entry name" value="HUPs"/>
    <property type="match status" value="1"/>
</dbReference>
<evidence type="ECO:0000256" key="1">
    <source>
        <dbReference type="ARBA" id="ARBA00008791"/>
    </source>
</evidence>
<dbReference type="AlphaFoldDB" id="A0A8J3LP67"/>
<dbReference type="InterPro" id="IPR014729">
    <property type="entry name" value="Rossmann-like_a/b/a_fold"/>
</dbReference>
<dbReference type="PANTHER" id="PTHR46268:SF6">
    <property type="entry name" value="UNIVERSAL STRESS PROTEIN UP12"/>
    <property type="match status" value="1"/>
</dbReference>
<gene>
    <name evidence="3" type="ORF">Pfl04_24870</name>
</gene>
<comment type="similarity">
    <text evidence="1">Belongs to the universal stress protein A family.</text>
</comment>
<organism evidence="3 4">
    <name type="scientific">Planosporangium flavigriseum</name>
    <dbReference type="NCBI Taxonomy" id="373681"/>
    <lineage>
        <taxon>Bacteria</taxon>
        <taxon>Bacillati</taxon>
        <taxon>Actinomycetota</taxon>
        <taxon>Actinomycetes</taxon>
        <taxon>Micromonosporales</taxon>
        <taxon>Micromonosporaceae</taxon>
        <taxon>Planosporangium</taxon>
    </lineage>
</organism>
<evidence type="ECO:0000313" key="3">
    <source>
        <dbReference type="EMBL" id="GIG74083.1"/>
    </source>
</evidence>
<protein>
    <recommendedName>
        <fullName evidence="2">UspA domain-containing protein</fullName>
    </recommendedName>
</protein>
<dbReference type="CDD" id="cd00293">
    <property type="entry name" value="USP-like"/>
    <property type="match status" value="1"/>
</dbReference>
<dbReference type="PRINTS" id="PR01438">
    <property type="entry name" value="UNVRSLSTRESS"/>
</dbReference>
<feature type="domain" description="UspA" evidence="2">
    <location>
        <begin position="4"/>
        <end position="155"/>
    </location>
</feature>
<keyword evidence="4" id="KW-1185">Reference proteome</keyword>